<gene>
    <name evidence="2" type="ORF">BJ988_003564</name>
</gene>
<dbReference type="GO" id="GO:0003824">
    <property type="term" value="F:catalytic activity"/>
    <property type="evidence" value="ECO:0007669"/>
    <property type="project" value="UniProtKB-ARBA"/>
</dbReference>
<dbReference type="EMBL" id="JACBZR010000001">
    <property type="protein sequence ID" value="NYI78916.1"/>
    <property type="molecule type" value="Genomic_DNA"/>
</dbReference>
<dbReference type="InterPro" id="IPR050266">
    <property type="entry name" value="AB_hydrolase_sf"/>
</dbReference>
<dbReference type="Gene3D" id="3.40.50.1820">
    <property type="entry name" value="alpha/beta hydrolase"/>
    <property type="match status" value="1"/>
</dbReference>
<evidence type="ECO:0000313" key="2">
    <source>
        <dbReference type="EMBL" id="NYI78916.1"/>
    </source>
</evidence>
<dbReference type="InterPro" id="IPR029058">
    <property type="entry name" value="AB_hydrolase_fold"/>
</dbReference>
<dbReference type="AlphaFoldDB" id="A0A7Z0DPA8"/>
<name>A0A7Z0DPA8_9ACTN</name>
<dbReference type="InterPro" id="IPR000073">
    <property type="entry name" value="AB_hydrolase_1"/>
</dbReference>
<keyword evidence="3" id="KW-1185">Reference proteome</keyword>
<accession>A0A7Z0DPA8</accession>
<organism evidence="2 3">
    <name type="scientific">Nocardioides panzhihuensis</name>
    <dbReference type="NCBI Taxonomy" id="860243"/>
    <lineage>
        <taxon>Bacteria</taxon>
        <taxon>Bacillati</taxon>
        <taxon>Actinomycetota</taxon>
        <taxon>Actinomycetes</taxon>
        <taxon>Propionibacteriales</taxon>
        <taxon>Nocardioidaceae</taxon>
        <taxon>Nocardioides</taxon>
    </lineage>
</organism>
<sequence>MDDGSDGMTWLRLPGMLCTSEVFTAMDPWLEVGECRDLDLSGRSLADAARDLLLEVEWVPGPVGVIGLSLGAIVTMAAAAQEPDALAAMVLVSTNARSSRADQRAAWDASAQRVREGRFDQVVKDHAITMWAPEGATVPRVDRAVAMAEAVGADRYLDQLAVQHSRGDVRPALEVVPTPTLVVAGERDLLCQVERHEEIAAALPSSTLRVLPGLGHLLTIEDPIGAATTINAWWHETAPVAASPSLTTPAPTTRRARND</sequence>
<evidence type="ECO:0000313" key="3">
    <source>
        <dbReference type="Proteomes" id="UP000564496"/>
    </source>
</evidence>
<dbReference type="RefSeq" id="WP_179659218.1">
    <property type="nucleotide sequence ID" value="NZ_JACBZR010000001.1"/>
</dbReference>
<proteinExistence type="predicted"/>
<dbReference type="GO" id="GO:0016020">
    <property type="term" value="C:membrane"/>
    <property type="evidence" value="ECO:0007669"/>
    <property type="project" value="TreeGrafter"/>
</dbReference>
<comment type="caution">
    <text evidence="2">The sequence shown here is derived from an EMBL/GenBank/DDBJ whole genome shotgun (WGS) entry which is preliminary data.</text>
</comment>
<dbReference type="PANTHER" id="PTHR43798">
    <property type="entry name" value="MONOACYLGLYCEROL LIPASE"/>
    <property type="match status" value="1"/>
</dbReference>
<protein>
    <submittedName>
        <fullName evidence="2">Pimeloyl-ACP methyl ester carboxylesterase</fullName>
    </submittedName>
</protein>
<reference evidence="2 3" key="1">
    <citation type="submission" date="2020-07" db="EMBL/GenBank/DDBJ databases">
        <title>Sequencing the genomes of 1000 actinobacteria strains.</title>
        <authorList>
            <person name="Klenk H.-P."/>
        </authorList>
    </citation>
    <scope>NUCLEOTIDE SEQUENCE [LARGE SCALE GENOMIC DNA]</scope>
    <source>
        <strain evidence="2 3">DSM 26487</strain>
    </source>
</reference>
<dbReference type="SUPFAM" id="SSF53474">
    <property type="entry name" value="alpha/beta-Hydrolases"/>
    <property type="match status" value="1"/>
</dbReference>
<feature type="domain" description="AB hydrolase-1" evidence="1">
    <location>
        <begin position="43"/>
        <end position="223"/>
    </location>
</feature>
<dbReference type="Pfam" id="PF12697">
    <property type="entry name" value="Abhydrolase_6"/>
    <property type="match status" value="1"/>
</dbReference>
<dbReference type="Proteomes" id="UP000564496">
    <property type="component" value="Unassembled WGS sequence"/>
</dbReference>
<dbReference type="PANTHER" id="PTHR43798:SF33">
    <property type="entry name" value="HYDROLASE, PUTATIVE (AFU_ORTHOLOGUE AFUA_2G14860)-RELATED"/>
    <property type="match status" value="1"/>
</dbReference>
<evidence type="ECO:0000259" key="1">
    <source>
        <dbReference type="Pfam" id="PF12697"/>
    </source>
</evidence>